<dbReference type="PANTHER" id="PTHR32125">
    <property type="entry name" value="2-C-METHYL-D-ERYTHRITOL 4-PHOSPHATE CYTIDYLYLTRANSFERASE, CHLOROPLASTIC"/>
    <property type="match status" value="1"/>
</dbReference>
<keyword evidence="6" id="KW-0414">Isoprene biosynthesis</keyword>
<dbReference type="GeneID" id="8827652"/>
<dbReference type="Pfam" id="PF00106">
    <property type="entry name" value="adh_short"/>
    <property type="match status" value="1"/>
</dbReference>
<dbReference type="Gene3D" id="3.40.50.720">
    <property type="entry name" value="NAD(P)-binding Rossmann-like Domain"/>
    <property type="match status" value="1"/>
</dbReference>
<dbReference type="InterPro" id="IPR029044">
    <property type="entry name" value="Nucleotide-diphossugar_trans"/>
</dbReference>
<dbReference type="GO" id="GO:0019288">
    <property type="term" value="P:isopentenyl diphosphate biosynthetic process, methylerythritol 4-phosphate pathway"/>
    <property type="evidence" value="ECO:0007669"/>
    <property type="project" value="UniProtKB-UniPathway"/>
</dbReference>
<dbReference type="CDD" id="cd05233">
    <property type="entry name" value="SDR_c"/>
    <property type="match status" value="1"/>
</dbReference>
<comment type="similarity">
    <text evidence="7">Belongs to the short-chain dehydrogenases/reductases (SDR) family.</text>
</comment>
<dbReference type="RefSeq" id="WP_008082301.1">
    <property type="nucleotide sequence ID" value="NC_013926.1"/>
</dbReference>
<dbReference type="InterPro" id="IPR020904">
    <property type="entry name" value="Sc_DH/Rdtase_CS"/>
</dbReference>
<keyword evidence="5 8" id="KW-0548">Nucleotidyltransferase</keyword>
<dbReference type="PROSITE" id="PS00061">
    <property type="entry name" value="ADH_SHORT"/>
    <property type="match status" value="1"/>
</dbReference>
<dbReference type="eggNOG" id="arCOG01259">
    <property type="taxonomic scope" value="Archaea"/>
</dbReference>
<dbReference type="PRINTS" id="PR00081">
    <property type="entry name" value="GDHRDH"/>
</dbReference>
<dbReference type="PRINTS" id="PR00080">
    <property type="entry name" value="SDRFAMILY"/>
</dbReference>
<organism evidence="8 9">
    <name type="scientific">Aciduliprofundum boonei (strain DSM 19572 / T469)</name>
    <dbReference type="NCBI Taxonomy" id="439481"/>
    <lineage>
        <taxon>Archaea</taxon>
        <taxon>Methanobacteriati</taxon>
        <taxon>Thermoplasmatota</taxon>
        <taxon>DHVE2 group</taxon>
        <taxon>Candidatus Aciduliprofundum</taxon>
    </lineage>
</organism>
<dbReference type="SUPFAM" id="SSF53448">
    <property type="entry name" value="Nucleotide-diphospho-sugar transferases"/>
    <property type="match status" value="1"/>
</dbReference>
<evidence type="ECO:0000256" key="1">
    <source>
        <dbReference type="ARBA" id="ARBA00004787"/>
    </source>
</evidence>
<dbReference type="InterPro" id="IPR018294">
    <property type="entry name" value="ISPD_synthase_CS"/>
</dbReference>
<dbReference type="NCBIfam" id="TIGR00453">
    <property type="entry name" value="ispD"/>
    <property type="match status" value="1"/>
</dbReference>
<evidence type="ECO:0000256" key="7">
    <source>
        <dbReference type="RuleBase" id="RU000363"/>
    </source>
</evidence>
<dbReference type="Pfam" id="PF01128">
    <property type="entry name" value="IspD"/>
    <property type="match status" value="1"/>
</dbReference>
<dbReference type="InterPro" id="IPR036291">
    <property type="entry name" value="NAD(P)-bd_dom_sf"/>
</dbReference>
<dbReference type="InterPro" id="IPR002347">
    <property type="entry name" value="SDR_fam"/>
</dbReference>
<dbReference type="Gene3D" id="3.90.550.10">
    <property type="entry name" value="Spore Coat Polysaccharide Biosynthesis Protein SpsA, Chain A"/>
    <property type="match status" value="1"/>
</dbReference>
<dbReference type="UniPathway" id="UPA00056">
    <property type="reaction ID" value="UER00093"/>
</dbReference>
<evidence type="ECO:0000256" key="4">
    <source>
        <dbReference type="ARBA" id="ARBA00022679"/>
    </source>
</evidence>
<dbReference type="InterPro" id="IPR001228">
    <property type="entry name" value="IspD"/>
</dbReference>
<sequence>MSPKLEKTVAIILAGGSGIRFGMEKPKQFMKVAGKTIIEHTLDVFEHCAFVDEIFVVVNPEWYEYFLELFKKNDYKKVKKVLYGGNTRQESSRIGVYATDENVRYVLIHDAVRPFVTKEIIVRIIDALKVYPAVDTVIPTADTIVRIRENDEIEDIPDRSKLRRGQTPQGFWRDSILKAHQLAEKDGKNNFTDDCSLFLEYRLGPVKTVAGDINNIKITYQSEIYLADRLFQLKRTILSFSDKNYILHSLEKLKGKTIIIFGGSSGIGKKIYTLVKKYGGVPYSFSRKNGVDITNFENVVSALEKVNEKYGKIDAVINTAGILIMGFLKNMNLTDIHQIIDTNYYGTVNVAKASIPYLQTTRGHLVLFTSSSYTRGRERYSIYSSTKAAVVNLMQALADEVYELGIKVNAICPERTATPMRFKNFGKEPLETLLKPETVAYATLLLITTEITGQVIDVRKNREEKSLLKIGLIS</sequence>
<dbReference type="EC" id="2.7.7.60" evidence="3"/>
<dbReference type="FunFam" id="3.90.550.10:FF:000003">
    <property type="entry name" value="2-C-methyl-D-erythritol 4-phosphate cytidylyltransferase"/>
    <property type="match status" value="1"/>
</dbReference>
<proteinExistence type="inferred from homology"/>
<dbReference type="KEGG" id="abi:Aboo_0706"/>
<dbReference type="InterPro" id="IPR012115">
    <property type="entry name" value="CDP-ribitol_syn"/>
</dbReference>
<name>B5I9L2_ACIB4</name>
<dbReference type="PIRSF" id="PIRSF036586">
    <property type="entry name" value="CDP-ribitol_syn"/>
    <property type="match status" value="1"/>
</dbReference>
<keyword evidence="9" id="KW-1185">Reference proteome</keyword>
<dbReference type="Proteomes" id="UP000001400">
    <property type="component" value="Chromosome"/>
</dbReference>
<dbReference type="SUPFAM" id="SSF51735">
    <property type="entry name" value="NAD(P)-binding Rossmann-fold domains"/>
    <property type="match status" value="1"/>
</dbReference>
<dbReference type="AlphaFoldDB" id="B5I9L2"/>
<comment type="pathway">
    <text evidence="1">Isoprenoid biosynthesis; isopentenyl diphosphate biosynthesis via DXP pathway; isopentenyl diphosphate from 1-deoxy-D-xylulose 5-phosphate: step 2/6.</text>
</comment>
<keyword evidence="4" id="KW-0808">Transferase</keyword>
<evidence type="ECO:0000256" key="2">
    <source>
        <dbReference type="ARBA" id="ARBA00009789"/>
    </source>
</evidence>
<accession>B5I9L2</accession>
<evidence type="ECO:0000256" key="6">
    <source>
        <dbReference type="ARBA" id="ARBA00023229"/>
    </source>
</evidence>
<dbReference type="EMBL" id="CP001941">
    <property type="protein sequence ID" value="ADD08517.1"/>
    <property type="molecule type" value="Genomic_DNA"/>
</dbReference>
<evidence type="ECO:0000313" key="8">
    <source>
        <dbReference type="EMBL" id="ADD08517.1"/>
    </source>
</evidence>
<dbReference type="InterPro" id="IPR050088">
    <property type="entry name" value="IspD/TarI_cytidylyltransf_bact"/>
</dbReference>
<dbReference type="CDD" id="cd02516">
    <property type="entry name" value="CDP-ME_synthetase"/>
    <property type="match status" value="1"/>
</dbReference>
<reference evidence="8" key="1">
    <citation type="submission" date="2010-02" db="EMBL/GenBank/DDBJ databases">
        <title>Complete sequence of Aciduliprofundum boonei T469.</title>
        <authorList>
            <consortium name="US DOE Joint Genome Institute"/>
            <person name="Lucas S."/>
            <person name="Copeland A."/>
            <person name="Lapidus A."/>
            <person name="Cheng J.-F."/>
            <person name="Bruce D."/>
            <person name="Goodwin L."/>
            <person name="Pitluck S."/>
            <person name="Saunders E."/>
            <person name="Detter J.C."/>
            <person name="Han C."/>
            <person name="Tapia R."/>
            <person name="Land M."/>
            <person name="Hauser L."/>
            <person name="Kyrpides N."/>
            <person name="Mikhailova N."/>
            <person name="Flores G."/>
            <person name="Reysenbach A.-L."/>
            <person name="Woyke T."/>
        </authorList>
    </citation>
    <scope>NUCLEOTIDE SEQUENCE</scope>
    <source>
        <strain evidence="8">T469</strain>
    </source>
</reference>
<evidence type="ECO:0000256" key="5">
    <source>
        <dbReference type="ARBA" id="ARBA00022695"/>
    </source>
</evidence>
<protein>
    <recommendedName>
        <fullName evidence="3">2-C-methyl-D-erythritol 4-phosphate cytidylyltransferase</fullName>
        <ecNumber evidence="3">2.7.7.60</ecNumber>
    </recommendedName>
</protein>
<dbReference type="HAMAP" id="MF_00108">
    <property type="entry name" value="IspD"/>
    <property type="match status" value="1"/>
</dbReference>
<dbReference type="InterPro" id="IPR034683">
    <property type="entry name" value="IspD/TarI"/>
</dbReference>
<evidence type="ECO:0000256" key="3">
    <source>
        <dbReference type="ARBA" id="ARBA00012526"/>
    </source>
</evidence>
<dbReference type="STRING" id="439481.Aboo_0706"/>
<dbReference type="eggNOG" id="arCOG07155">
    <property type="taxonomic scope" value="Archaea"/>
</dbReference>
<comment type="similarity">
    <text evidence="2">Belongs to the IspD/TarI cytidylyltransferase family. IspD subfamily.</text>
</comment>
<dbReference type="OrthoDB" id="9782at2157"/>
<dbReference type="PROSITE" id="PS01295">
    <property type="entry name" value="ISPD"/>
    <property type="match status" value="1"/>
</dbReference>
<gene>
    <name evidence="8" type="ordered locus">Aboo_0706</name>
</gene>
<evidence type="ECO:0000313" key="9">
    <source>
        <dbReference type="Proteomes" id="UP000001400"/>
    </source>
</evidence>
<dbReference type="PANTHER" id="PTHR32125:SF4">
    <property type="entry name" value="2-C-METHYL-D-ERYTHRITOL 4-PHOSPHATE CYTIDYLYLTRANSFERASE, CHLOROPLASTIC"/>
    <property type="match status" value="1"/>
</dbReference>
<dbReference type="HOGENOM" id="CLU_049603_0_0_2"/>
<dbReference type="GO" id="GO:0050518">
    <property type="term" value="F:2-C-methyl-D-erythritol 4-phosphate cytidylyltransferase activity"/>
    <property type="evidence" value="ECO:0007669"/>
    <property type="project" value="UniProtKB-EC"/>
</dbReference>